<sequence length="820" mass="88780">MADLAPDAGGSLRSLRLRAMLTQAELAFQAGVGIRTIRDIEAGRVRPQPRTLRLLVEALRLSEADRALLTGSSRRDAVVPRELPRALAGFAGRERHLEELLAAVDGGAAVVAVHGMAGVGKTSLAVSIGHALAARYPDGQLFLDLHGFTASVGPRAGLDSLLTRALRSLGVDDRDLPVDVDELAVRYRSVLAGRRLLLVLDDAESAAQVEALLPGTSDSLTVATSRHDLSPLPGAYSLLLEPPPLRDAVAMLTAAVDRITEEEAVAVAERCGRLPLAMGLASARLRSRPLWRVEDLLARLDDEDWLLDELDLGHRGVSAAFRASYLELDGSHRRLLRRLGLVPGDDLDARTAAALCEVTEERATAMMESLVDVHLAETRSTGRYRLHDLVRLFATRLARAEEAEAEVDKVFRRLLGVFLHYSYKAAVHVASPSQRLLTGEATALDLGLPGFADRESAVAWFQAERDNLAATVIAAHQAGQLESAWLLATAFSAFRMHDRDGEQHLVINRTALDIARRLGDARKEAHSLADRGRHLTFAGRRDEAIGCLSRAATLKQQLGDLGGATLALRNIGILHRQSGRFQEALDVYRTALELAEAASDGTAIMHISVNMFVPLLRLGRAADAGRCLVEAERRLDAGDSYTISRIENFRGTFAREQGDPVTALSIHTACLERCRREGFLGGFTPVLIELGEDLLRLGRGAEAVTYLKQAVEHAAELAYASLERSARNDLGRALTAAGRAEEAVGQHEQAAAFAQSHQDAYELARAHHGLADAYGRQGDEAAERRHLRHAAEGYAACGVPLSGVITERLERAAVSPVRRE</sequence>
<dbReference type="InterPro" id="IPR002182">
    <property type="entry name" value="NB-ARC"/>
</dbReference>
<evidence type="ECO:0000313" key="3">
    <source>
        <dbReference type="EMBL" id="TWD84870.1"/>
    </source>
</evidence>
<dbReference type="Gene3D" id="1.25.40.10">
    <property type="entry name" value="Tetratricopeptide repeat domain"/>
    <property type="match status" value="2"/>
</dbReference>
<keyword evidence="4" id="KW-1185">Reference proteome</keyword>
<dbReference type="OrthoDB" id="581105at2"/>
<gene>
    <name evidence="3" type="ORF">FB561_6066</name>
</gene>
<dbReference type="EMBL" id="VIVK01000001">
    <property type="protein sequence ID" value="TWD84870.1"/>
    <property type="molecule type" value="Genomic_DNA"/>
</dbReference>
<accession>A0A561C1E1</accession>
<evidence type="ECO:0000259" key="2">
    <source>
        <dbReference type="PROSITE" id="PS50943"/>
    </source>
</evidence>
<dbReference type="AlphaFoldDB" id="A0A561C1E1"/>
<comment type="caution">
    <text evidence="3">The sequence shown here is derived from an EMBL/GenBank/DDBJ whole genome shotgun (WGS) entry which is preliminary data.</text>
</comment>
<dbReference type="InterPro" id="IPR011990">
    <property type="entry name" value="TPR-like_helical_dom_sf"/>
</dbReference>
<dbReference type="Pfam" id="PF01381">
    <property type="entry name" value="HTH_3"/>
    <property type="match status" value="1"/>
</dbReference>
<dbReference type="PROSITE" id="PS50005">
    <property type="entry name" value="TPR"/>
    <property type="match status" value="1"/>
</dbReference>
<dbReference type="SMART" id="SM00028">
    <property type="entry name" value="TPR"/>
    <property type="match status" value="5"/>
</dbReference>
<evidence type="ECO:0000313" key="4">
    <source>
        <dbReference type="Proteomes" id="UP000318380"/>
    </source>
</evidence>
<organism evidence="3 4">
    <name type="scientific">Kribbella amoyensis</name>
    <dbReference type="NCBI Taxonomy" id="996641"/>
    <lineage>
        <taxon>Bacteria</taxon>
        <taxon>Bacillati</taxon>
        <taxon>Actinomycetota</taxon>
        <taxon>Actinomycetes</taxon>
        <taxon>Propionibacteriales</taxon>
        <taxon>Kribbellaceae</taxon>
        <taxon>Kribbella</taxon>
    </lineage>
</organism>
<evidence type="ECO:0000256" key="1">
    <source>
        <dbReference type="PROSITE-ProRule" id="PRU00339"/>
    </source>
</evidence>
<dbReference type="Gene3D" id="1.10.260.40">
    <property type="entry name" value="lambda repressor-like DNA-binding domains"/>
    <property type="match status" value="1"/>
</dbReference>
<name>A0A561C1E1_9ACTN</name>
<dbReference type="InterPro" id="IPR010982">
    <property type="entry name" value="Lambda_DNA-bd_dom_sf"/>
</dbReference>
<dbReference type="GO" id="GO:0003677">
    <property type="term" value="F:DNA binding"/>
    <property type="evidence" value="ECO:0007669"/>
    <property type="project" value="InterPro"/>
</dbReference>
<dbReference type="Gene3D" id="3.40.50.300">
    <property type="entry name" value="P-loop containing nucleotide triphosphate hydrolases"/>
    <property type="match status" value="1"/>
</dbReference>
<dbReference type="CDD" id="cd00093">
    <property type="entry name" value="HTH_XRE"/>
    <property type="match status" value="1"/>
</dbReference>
<feature type="domain" description="HTH cro/C1-type" evidence="2">
    <location>
        <begin position="12"/>
        <end position="66"/>
    </location>
</feature>
<dbReference type="PROSITE" id="PS50943">
    <property type="entry name" value="HTH_CROC1"/>
    <property type="match status" value="1"/>
</dbReference>
<dbReference type="GO" id="GO:0043531">
    <property type="term" value="F:ADP binding"/>
    <property type="evidence" value="ECO:0007669"/>
    <property type="project" value="InterPro"/>
</dbReference>
<dbReference type="SUPFAM" id="SSF48452">
    <property type="entry name" value="TPR-like"/>
    <property type="match status" value="2"/>
</dbReference>
<dbReference type="RefSeq" id="WP_145812559.1">
    <property type="nucleotide sequence ID" value="NZ_VIVK01000001.1"/>
</dbReference>
<dbReference type="SMART" id="SM00530">
    <property type="entry name" value="HTH_XRE"/>
    <property type="match status" value="1"/>
</dbReference>
<dbReference type="Pfam" id="PF00931">
    <property type="entry name" value="NB-ARC"/>
    <property type="match status" value="1"/>
</dbReference>
<dbReference type="PANTHER" id="PTHR47691:SF3">
    <property type="entry name" value="HTH-TYPE TRANSCRIPTIONAL REGULATOR RV0890C-RELATED"/>
    <property type="match status" value="1"/>
</dbReference>
<dbReference type="Proteomes" id="UP000318380">
    <property type="component" value="Unassembled WGS sequence"/>
</dbReference>
<feature type="repeat" description="TPR" evidence="1">
    <location>
        <begin position="565"/>
        <end position="598"/>
    </location>
</feature>
<dbReference type="PRINTS" id="PR00364">
    <property type="entry name" value="DISEASERSIST"/>
</dbReference>
<protein>
    <submittedName>
        <fullName evidence="3">Putative ATPase</fullName>
    </submittedName>
</protein>
<dbReference type="SUPFAM" id="SSF47413">
    <property type="entry name" value="lambda repressor-like DNA-binding domains"/>
    <property type="match status" value="1"/>
</dbReference>
<dbReference type="SUPFAM" id="SSF52540">
    <property type="entry name" value="P-loop containing nucleoside triphosphate hydrolases"/>
    <property type="match status" value="1"/>
</dbReference>
<dbReference type="InterPro" id="IPR001387">
    <property type="entry name" value="Cro/C1-type_HTH"/>
</dbReference>
<dbReference type="PANTHER" id="PTHR47691">
    <property type="entry name" value="REGULATOR-RELATED"/>
    <property type="match status" value="1"/>
</dbReference>
<dbReference type="Pfam" id="PF13424">
    <property type="entry name" value="TPR_12"/>
    <property type="match status" value="2"/>
</dbReference>
<proteinExistence type="predicted"/>
<dbReference type="InterPro" id="IPR027417">
    <property type="entry name" value="P-loop_NTPase"/>
</dbReference>
<keyword evidence="1" id="KW-0802">TPR repeat</keyword>
<dbReference type="InterPro" id="IPR019734">
    <property type="entry name" value="TPR_rpt"/>
</dbReference>
<reference evidence="3 4" key="1">
    <citation type="submission" date="2019-06" db="EMBL/GenBank/DDBJ databases">
        <title>Sequencing the genomes of 1000 actinobacteria strains.</title>
        <authorList>
            <person name="Klenk H.-P."/>
        </authorList>
    </citation>
    <scope>NUCLEOTIDE SEQUENCE [LARGE SCALE GENOMIC DNA]</scope>
    <source>
        <strain evidence="3 4">DSM 24683</strain>
    </source>
</reference>